<keyword evidence="1" id="KW-1133">Transmembrane helix</keyword>
<gene>
    <name evidence="2" type="ORF">CMC5_020350</name>
</gene>
<keyword evidence="3" id="KW-1185">Reference proteome</keyword>
<dbReference type="AlphaFoldDB" id="A0A0K1EB23"/>
<dbReference type="OrthoDB" id="8248741at2"/>
<dbReference type="RefSeq" id="WP_050430200.1">
    <property type="nucleotide sequence ID" value="NZ_CP012159.1"/>
</dbReference>
<evidence type="ECO:0000313" key="3">
    <source>
        <dbReference type="Proteomes" id="UP000067626"/>
    </source>
</evidence>
<accession>A0A0K1EB23</accession>
<organism evidence="2 3">
    <name type="scientific">Chondromyces crocatus</name>
    <dbReference type="NCBI Taxonomy" id="52"/>
    <lineage>
        <taxon>Bacteria</taxon>
        <taxon>Pseudomonadati</taxon>
        <taxon>Myxococcota</taxon>
        <taxon>Polyangia</taxon>
        <taxon>Polyangiales</taxon>
        <taxon>Polyangiaceae</taxon>
        <taxon>Chondromyces</taxon>
    </lineage>
</organism>
<protein>
    <submittedName>
        <fullName evidence="2">Uncharacterized protein</fullName>
    </submittedName>
</protein>
<keyword evidence="1" id="KW-0812">Transmembrane</keyword>
<proteinExistence type="predicted"/>
<dbReference type="Proteomes" id="UP000067626">
    <property type="component" value="Chromosome"/>
</dbReference>
<reference evidence="2 3" key="1">
    <citation type="submission" date="2015-07" db="EMBL/GenBank/DDBJ databases">
        <title>Genome analysis of myxobacterium Chondromyces crocatus Cm c5 reveals a high potential for natural compound synthesis and the genetic basis for the loss of fruiting body formation.</title>
        <authorList>
            <person name="Zaburannyi N."/>
            <person name="Bunk B."/>
            <person name="Maier J."/>
            <person name="Overmann J."/>
            <person name="Mueller R."/>
        </authorList>
    </citation>
    <scope>NUCLEOTIDE SEQUENCE [LARGE SCALE GENOMIC DNA]</scope>
    <source>
        <strain evidence="2 3">Cm c5</strain>
    </source>
</reference>
<feature type="transmembrane region" description="Helical" evidence="1">
    <location>
        <begin position="20"/>
        <end position="42"/>
    </location>
</feature>
<name>A0A0K1EB23_CHOCO</name>
<evidence type="ECO:0000256" key="1">
    <source>
        <dbReference type="SAM" id="Phobius"/>
    </source>
</evidence>
<dbReference type="EMBL" id="CP012159">
    <property type="protein sequence ID" value="AKT37892.1"/>
    <property type="molecule type" value="Genomic_DNA"/>
</dbReference>
<evidence type="ECO:0000313" key="2">
    <source>
        <dbReference type="EMBL" id="AKT37892.1"/>
    </source>
</evidence>
<dbReference type="STRING" id="52.CMC5_020350"/>
<keyword evidence="1" id="KW-0472">Membrane</keyword>
<sequence length="572" mass="64083">MPEDNLHDDGATAGGSTLGAIAPVVVPALAATALAGLGTLFIRSESKSGVVGQFKEICVRLGVLRKSWFNDAEIREGREAFKQCLNNGKHSAIRVFVDSADGRGHQASSVNLLRRLAAPADQHGYAYKGTIEIAYDEEYKEKTLPKLEALFPEVDFKKPPLKLNDATLELKPFRDGKTDDWPPVEFGFSGAADEDENLAKKLRTRKFLRLQPYRWEKRNEIQFEPTELKSIRMDDDAVEAHEKLAELPYRLPARPPPRWEDYEKGGDLAKKAAILRRLIEENQKETLGLAPLYGIQSGKTMLRPPQDVLFNVTVGTLGALQSENTSRLPRHAVLVNTGDLQRKDLTQVDRLIHGDESETERIHRLSNHRTVDYESHQQRRTDLNALEAEQRIKLVTLEPAPSGDRPSNETRPEIGEVDLQKDLDWLASQDSGVLVVQLGPLPPELFQHLFEQASLPSVFEGQNTANQAIYLGKPYLHASMNQMVYPSLSANDDEMRNRAKNAAQQVRTVLAPDIQEPPWKAISTFIQDPDGKSEAYFTRLGEHYRSRENDKLDVALAILGREADCCTPPPNK</sequence>
<dbReference type="KEGG" id="ccro:CMC5_020350"/>